<sequence>MSERAWGATQRGGSMNTLVQVSAKAALRRLSQVSLGTVCARFLRLKHPGERSQRRTVGDRDHRHLNSAHEGEASVPTAAWRESPLENELQNAGEADSRASPRQVSYVVVLGDRPHARIPSAAHDPQFRERILALSQIIKKLAARDRHEQTDLIFVETNT</sequence>
<dbReference type="Proteomes" id="UP000530660">
    <property type="component" value="Unassembled WGS sequence"/>
</dbReference>
<gene>
    <name evidence="2" type="ORF">F1559_000725</name>
</gene>
<organism evidence="2 3">
    <name type="scientific">Cyanidiococcus yangmingshanensis</name>
    <dbReference type="NCBI Taxonomy" id="2690220"/>
    <lineage>
        <taxon>Eukaryota</taxon>
        <taxon>Rhodophyta</taxon>
        <taxon>Bangiophyceae</taxon>
        <taxon>Cyanidiales</taxon>
        <taxon>Cyanidiaceae</taxon>
        <taxon>Cyanidiococcus</taxon>
    </lineage>
</organism>
<feature type="compositionally biased region" description="Basic and acidic residues" evidence="1">
    <location>
        <begin position="49"/>
        <end position="72"/>
    </location>
</feature>
<feature type="region of interest" description="Disordered" evidence="1">
    <location>
        <begin position="49"/>
        <end position="98"/>
    </location>
</feature>
<evidence type="ECO:0000256" key="1">
    <source>
        <dbReference type="SAM" id="MobiDB-lite"/>
    </source>
</evidence>
<dbReference type="EMBL" id="VWRR01000003">
    <property type="protein sequence ID" value="KAF6004356.1"/>
    <property type="molecule type" value="Genomic_DNA"/>
</dbReference>
<comment type="caution">
    <text evidence="2">The sequence shown here is derived from an EMBL/GenBank/DDBJ whole genome shotgun (WGS) entry which is preliminary data.</text>
</comment>
<evidence type="ECO:0000313" key="2">
    <source>
        <dbReference type="EMBL" id="KAF6004356.1"/>
    </source>
</evidence>
<name>A0A7J7IML7_9RHOD</name>
<reference evidence="2 3" key="1">
    <citation type="journal article" date="2020" name="J. Phycol.">
        <title>Comparative genome analysis reveals Cyanidiococcus gen. nov., a new extremophilic red algal genus sister to Cyanidioschyzon (Cyanidioschyzonaceae, Rhodophyta).</title>
        <authorList>
            <person name="Liu S.-L."/>
            <person name="Chiang Y.-R."/>
            <person name="Yoon H.S."/>
            <person name="Fu H.-Y."/>
        </authorList>
    </citation>
    <scope>NUCLEOTIDE SEQUENCE [LARGE SCALE GENOMIC DNA]</scope>
    <source>
        <strain evidence="2 3">THAL066</strain>
    </source>
</reference>
<evidence type="ECO:0000313" key="3">
    <source>
        <dbReference type="Proteomes" id="UP000530660"/>
    </source>
</evidence>
<protein>
    <submittedName>
        <fullName evidence="2">Uncharacterized protein</fullName>
    </submittedName>
</protein>
<feature type="non-terminal residue" evidence="2">
    <location>
        <position position="1"/>
    </location>
</feature>
<proteinExistence type="predicted"/>
<accession>A0A7J7IML7</accession>
<keyword evidence="3" id="KW-1185">Reference proteome</keyword>
<dbReference type="AlphaFoldDB" id="A0A7J7IML7"/>